<proteinExistence type="predicted"/>
<dbReference type="SUPFAM" id="SSF57701">
    <property type="entry name" value="Zn2/Cys6 DNA-binding domain"/>
    <property type="match status" value="1"/>
</dbReference>
<dbReference type="Pfam" id="PF00172">
    <property type="entry name" value="Zn_clus"/>
    <property type="match status" value="1"/>
</dbReference>
<dbReference type="InterPro" id="IPR036864">
    <property type="entry name" value="Zn2-C6_fun-type_DNA-bd_sf"/>
</dbReference>
<feature type="domain" description="Zn(2)-C6 fungal-type" evidence="3">
    <location>
        <begin position="10"/>
        <end position="42"/>
    </location>
</feature>
<evidence type="ECO:0000313" key="4">
    <source>
        <dbReference type="EMBL" id="CAH0050938.1"/>
    </source>
</evidence>
<name>A0A9N9Z8P1_9HYPO</name>
<keyword evidence="1" id="KW-0539">Nucleus</keyword>
<evidence type="ECO:0000313" key="5">
    <source>
        <dbReference type="Proteomes" id="UP000775872"/>
    </source>
</evidence>
<gene>
    <name evidence="4" type="ORF">CSOL1703_00014187</name>
</gene>
<evidence type="ECO:0000256" key="1">
    <source>
        <dbReference type="ARBA" id="ARBA00023242"/>
    </source>
</evidence>
<feature type="region of interest" description="Disordered" evidence="2">
    <location>
        <begin position="46"/>
        <end position="94"/>
    </location>
</feature>
<dbReference type="PROSITE" id="PS50048">
    <property type="entry name" value="ZN2_CY6_FUNGAL_2"/>
    <property type="match status" value="1"/>
</dbReference>
<organism evidence="4 5">
    <name type="scientific">Clonostachys solani</name>
    <dbReference type="NCBI Taxonomy" id="160281"/>
    <lineage>
        <taxon>Eukaryota</taxon>
        <taxon>Fungi</taxon>
        <taxon>Dikarya</taxon>
        <taxon>Ascomycota</taxon>
        <taxon>Pezizomycotina</taxon>
        <taxon>Sordariomycetes</taxon>
        <taxon>Hypocreomycetidae</taxon>
        <taxon>Hypocreales</taxon>
        <taxon>Bionectriaceae</taxon>
        <taxon>Clonostachys</taxon>
    </lineage>
</organism>
<reference evidence="4 5" key="2">
    <citation type="submission" date="2021-10" db="EMBL/GenBank/DDBJ databases">
        <authorList>
            <person name="Piombo E."/>
        </authorList>
    </citation>
    <scope>NUCLEOTIDE SEQUENCE [LARGE SCALE GENOMIC DNA]</scope>
</reference>
<evidence type="ECO:0000259" key="3">
    <source>
        <dbReference type="PROSITE" id="PS50048"/>
    </source>
</evidence>
<dbReference type="AlphaFoldDB" id="A0A9N9Z8P1"/>
<sequence>MERPGKKPRACVPCHERKVRCDLALSGIPCTRCLNKDRVAECMPLSRSAPGDTQRRKRAAAIRNTGDEPPRKAAFNSTRDGSLGSAATIDPTEV</sequence>
<comment type="caution">
    <text evidence="4">The sequence shown here is derived from an EMBL/GenBank/DDBJ whole genome shotgun (WGS) entry which is preliminary data.</text>
</comment>
<dbReference type="EMBL" id="CABFOC020000038">
    <property type="protein sequence ID" value="CAH0050938.1"/>
    <property type="molecule type" value="Genomic_DNA"/>
</dbReference>
<dbReference type="InterPro" id="IPR001138">
    <property type="entry name" value="Zn2Cys6_DnaBD"/>
</dbReference>
<protein>
    <recommendedName>
        <fullName evidence="3">Zn(2)-C6 fungal-type domain-containing protein</fullName>
    </recommendedName>
</protein>
<dbReference type="OrthoDB" id="5153652at2759"/>
<evidence type="ECO:0000256" key="2">
    <source>
        <dbReference type="SAM" id="MobiDB-lite"/>
    </source>
</evidence>
<dbReference type="GO" id="GO:0008270">
    <property type="term" value="F:zinc ion binding"/>
    <property type="evidence" value="ECO:0007669"/>
    <property type="project" value="InterPro"/>
</dbReference>
<accession>A0A9N9Z8P1</accession>
<dbReference type="Proteomes" id="UP000775872">
    <property type="component" value="Unassembled WGS sequence"/>
</dbReference>
<dbReference type="PROSITE" id="PS00463">
    <property type="entry name" value="ZN2_CY6_FUNGAL_1"/>
    <property type="match status" value="1"/>
</dbReference>
<reference evidence="5" key="1">
    <citation type="submission" date="2019-06" db="EMBL/GenBank/DDBJ databases">
        <authorList>
            <person name="Broberg M."/>
        </authorList>
    </citation>
    <scope>NUCLEOTIDE SEQUENCE [LARGE SCALE GENOMIC DNA]</scope>
</reference>
<dbReference type="GO" id="GO:0000981">
    <property type="term" value="F:DNA-binding transcription factor activity, RNA polymerase II-specific"/>
    <property type="evidence" value="ECO:0007669"/>
    <property type="project" value="InterPro"/>
</dbReference>
<dbReference type="SMART" id="SM00066">
    <property type="entry name" value="GAL4"/>
    <property type="match status" value="1"/>
</dbReference>
<dbReference type="Gene3D" id="4.10.240.10">
    <property type="entry name" value="Zn(2)-C6 fungal-type DNA-binding domain"/>
    <property type="match status" value="1"/>
</dbReference>
<keyword evidence="5" id="KW-1185">Reference proteome</keyword>